<organism evidence="6 7">
    <name type="scientific">Tetzosporium hominis</name>
    <dbReference type="NCBI Taxonomy" id="2020506"/>
    <lineage>
        <taxon>Bacteria</taxon>
        <taxon>Bacillati</taxon>
        <taxon>Bacillota</taxon>
        <taxon>Bacilli</taxon>
        <taxon>Bacillales</taxon>
        <taxon>Caryophanaceae</taxon>
        <taxon>Tetzosporium</taxon>
    </lineage>
</organism>
<keyword evidence="7" id="KW-1185">Reference proteome</keyword>
<dbReference type="AlphaFoldDB" id="A0A264W479"/>
<evidence type="ECO:0000256" key="1">
    <source>
        <dbReference type="ARBA" id="ARBA00004141"/>
    </source>
</evidence>
<feature type="domain" description="RDD" evidence="5">
    <location>
        <begin position="7"/>
        <end position="96"/>
    </location>
</feature>
<evidence type="ECO:0000313" key="6">
    <source>
        <dbReference type="EMBL" id="OZS77837.1"/>
    </source>
</evidence>
<evidence type="ECO:0000259" key="5">
    <source>
        <dbReference type="Pfam" id="PF06271"/>
    </source>
</evidence>
<dbReference type="InterPro" id="IPR010432">
    <property type="entry name" value="RDD"/>
</dbReference>
<keyword evidence="3" id="KW-1133">Transmembrane helix</keyword>
<evidence type="ECO:0000256" key="3">
    <source>
        <dbReference type="ARBA" id="ARBA00022989"/>
    </source>
</evidence>
<sequence>MKDLSKKRTKAVLIDTAVATAVSLTVEAALKGVTKKNRSAEAVYATLLPTVVMWGLEALQFKNNGQTLGYKLMGLKLETQDGRVPTCEQALKRAVYRDTLSTFDYLKDRRGFEGEDGAEFPHDRKYDLVVREV</sequence>
<evidence type="ECO:0000256" key="4">
    <source>
        <dbReference type="ARBA" id="ARBA00023136"/>
    </source>
</evidence>
<evidence type="ECO:0000256" key="2">
    <source>
        <dbReference type="ARBA" id="ARBA00022692"/>
    </source>
</evidence>
<dbReference type="EMBL" id="NOKQ01000217">
    <property type="protein sequence ID" value="OZS77837.1"/>
    <property type="molecule type" value="Genomic_DNA"/>
</dbReference>
<dbReference type="Pfam" id="PF06271">
    <property type="entry name" value="RDD"/>
    <property type="match status" value="1"/>
</dbReference>
<dbReference type="GO" id="GO:0016020">
    <property type="term" value="C:membrane"/>
    <property type="evidence" value="ECO:0007669"/>
    <property type="project" value="UniProtKB-SubCell"/>
</dbReference>
<dbReference type="RefSeq" id="WP_094943040.1">
    <property type="nucleotide sequence ID" value="NZ_NOKQ01000217.1"/>
</dbReference>
<comment type="subcellular location">
    <subcellularLocation>
        <location evidence="1">Membrane</location>
        <topology evidence="1">Multi-pass membrane protein</topology>
    </subcellularLocation>
</comment>
<protein>
    <submittedName>
        <fullName evidence="6">RDD family protein</fullName>
    </submittedName>
</protein>
<keyword evidence="4" id="KW-0472">Membrane</keyword>
<dbReference type="OrthoDB" id="2354892at2"/>
<evidence type="ECO:0000313" key="7">
    <source>
        <dbReference type="Proteomes" id="UP000217065"/>
    </source>
</evidence>
<proteinExistence type="predicted"/>
<dbReference type="Proteomes" id="UP000217065">
    <property type="component" value="Unassembled WGS sequence"/>
</dbReference>
<comment type="caution">
    <text evidence="6">The sequence shown here is derived from an EMBL/GenBank/DDBJ whole genome shotgun (WGS) entry which is preliminary data.</text>
</comment>
<keyword evidence="2" id="KW-0812">Transmembrane</keyword>
<gene>
    <name evidence="6" type="ORF">CF394_08770</name>
</gene>
<name>A0A264W479_9BACL</name>
<accession>A0A264W479</accession>
<reference evidence="6 7" key="1">
    <citation type="submission" date="2017-07" db="EMBL/GenBank/DDBJ databases">
        <title>Tetzosporium hominis gen.nov. sp.nov.</title>
        <authorList>
            <person name="Tetz G."/>
            <person name="Tetz V."/>
        </authorList>
    </citation>
    <scope>NUCLEOTIDE SEQUENCE [LARGE SCALE GENOMIC DNA]</scope>
    <source>
        <strain evidence="6 7">VT-49</strain>
    </source>
</reference>